<accession>A0ABD2JBM5</accession>
<name>A0ABD2JBM5_9BILA</name>
<feature type="region of interest" description="Disordered" evidence="1">
    <location>
        <begin position="93"/>
        <end position="113"/>
    </location>
</feature>
<keyword evidence="3" id="KW-1185">Reference proteome</keyword>
<sequence>MRYAHANPRNGKMRRERGEGHTLDEAIFGRFDNGVGGLRNWAAAAEVGPAGIISGKTAVGLSHFNVVKLAFQWPIGGENIFRDKTKMAQHLPNGHNKHYSMKRDHQQGLMPKI</sequence>
<evidence type="ECO:0000313" key="3">
    <source>
        <dbReference type="Proteomes" id="UP001620626"/>
    </source>
</evidence>
<reference evidence="2 3" key="1">
    <citation type="submission" date="2024-10" db="EMBL/GenBank/DDBJ databases">
        <authorList>
            <person name="Kim D."/>
        </authorList>
    </citation>
    <scope>NUCLEOTIDE SEQUENCE [LARGE SCALE GENOMIC DNA]</scope>
    <source>
        <strain evidence="2">BH-2024</strain>
    </source>
</reference>
<gene>
    <name evidence="2" type="ORF">niasHT_021608</name>
</gene>
<protein>
    <submittedName>
        <fullName evidence="2">Uncharacterized protein</fullName>
    </submittedName>
</protein>
<organism evidence="2 3">
    <name type="scientific">Heterodera trifolii</name>
    <dbReference type="NCBI Taxonomy" id="157864"/>
    <lineage>
        <taxon>Eukaryota</taxon>
        <taxon>Metazoa</taxon>
        <taxon>Ecdysozoa</taxon>
        <taxon>Nematoda</taxon>
        <taxon>Chromadorea</taxon>
        <taxon>Rhabditida</taxon>
        <taxon>Tylenchina</taxon>
        <taxon>Tylenchomorpha</taxon>
        <taxon>Tylenchoidea</taxon>
        <taxon>Heteroderidae</taxon>
        <taxon>Heteroderinae</taxon>
        <taxon>Heterodera</taxon>
    </lineage>
</organism>
<evidence type="ECO:0000256" key="1">
    <source>
        <dbReference type="SAM" id="MobiDB-lite"/>
    </source>
</evidence>
<dbReference type="Proteomes" id="UP001620626">
    <property type="component" value="Unassembled WGS sequence"/>
</dbReference>
<feature type="region of interest" description="Disordered" evidence="1">
    <location>
        <begin position="1"/>
        <end position="20"/>
    </location>
</feature>
<evidence type="ECO:0000313" key="2">
    <source>
        <dbReference type="EMBL" id="KAL3087972.1"/>
    </source>
</evidence>
<dbReference type="AlphaFoldDB" id="A0ABD2JBM5"/>
<proteinExistence type="predicted"/>
<comment type="caution">
    <text evidence="2">The sequence shown here is derived from an EMBL/GenBank/DDBJ whole genome shotgun (WGS) entry which is preliminary data.</text>
</comment>
<dbReference type="EMBL" id="JBICBT010001006">
    <property type="protein sequence ID" value="KAL3087972.1"/>
    <property type="molecule type" value="Genomic_DNA"/>
</dbReference>